<evidence type="ECO:0000313" key="1">
    <source>
        <dbReference type="EMBL" id="MEP0865520.1"/>
    </source>
</evidence>
<protein>
    <submittedName>
        <fullName evidence="1">Uncharacterized protein</fullName>
    </submittedName>
</protein>
<organism evidence="1 2">
    <name type="scientific">Funiculus sociatus GB2-A5</name>
    <dbReference type="NCBI Taxonomy" id="2933946"/>
    <lineage>
        <taxon>Bacteria</taxon>
        <taxon>Bacillati</taxon>
        <taxon>Cyanobacteriota</taxon>
        <taxon>Cyanophyceae</taxon>
        <taxon>Coleofasciculales</taxon>
        <taxon>Coleofasciculaceae</taxon>
        <taxon>Funiculus</taxon>
    </lineage>
</organism>
<dbReference type="RefSeq" id="WP_190418772.1">
    <property type="nucleotide sequence ID" value="NZ_JAMPKK010000027.1"/>
</dbReference>
<dbReference type="EMBL" id="JAMPKK010000027">
    <property type="protein sequence ID" value="MEP0865520.1"/>
    <property type="molecule type" value="Genomic_DNA"/>
</dbReference>
<accession>A0ABV0JQK0</accession>
<evidence type="ECO:0000313" key="2">
    <source>
        <dbReference type="Proteomes" id="UP001442494"/>
    </source>
</evidence>
<proteinExistence type="predicted"/>
<sequence length="90" mass="9714">MAIATDNTDTTSHIAQLAAIAAQLRRSTVRVGSHREGGGGDIWNFNGLIVADDLSNVLWYAEPGDLLPLDFLRSEKLLHSLCGCGSWDDC</sequence>
<dbReference type="Proteomes" id="UP001442494">
    <property type="component" value="Unassembled WGS sequence"/>
</dbReference>
<comment type="caution">
    <text evidence="1">The sequence shown here is derived from an EMBL/GenBank/DDBJ whole genome shotgun (WGS) entry which is preliminary data.</text>
</comment>
<name>A0ABV0JQK0_9CYAN</name>
<keyword evidence="2" id="KW-1185">Reference proteome</keyword>
<gene>
    <name evidence="1" type="ORF">NDI37_13695</name>
</gene>
<reference evidence="1 2" key="1">
    <citation type="submission" date="2022-04" db="EMBL/GenBank/DDBJ databases">
        <title>Positive selection, recombination, and allopatry shape intraspecific diversity of widespread and dominant cyanobacteria.</title>
        <authorList>
            <person name="Wei J."/>
            <person name="Shu W."/>
            <person name="Hu C."/>
        </authorList>
    </citation>
    <scope>NUCLEOTIDE SEQUENCE [LARGE SCALE GENOMIC DNA]</scope>
    <source>
        <strain evidence="1 2">GB2-A5</strain>
    </source>
</reference>